<evidence type="ECO:0000313" key="10">
    <source>
        <dbReference type="Proteomes" id="UP000007464"/>
    </source>
</evidence>
<keyword evidence="6" id="KW-0560">Oxidoreductase</keyword>
<proteinExistence type="inferred from homology"/>
<keyword evidence="5" id="KW-0274">FAD</keyword>
<dbReference type="Gene3D" id="3.50.50.60">
    <property type="entry name" value="FAD/NAD(P)-binding domain"/>
    <property type="match status" value="2"/>
</dbReference>
<dbReference type="HOGENOM" id="CLU_009665_8_3_6"/>
<dbReference type="EMBL" id="CP002189">
    <property type="protein sequence ID" value="ADV33718.1"/>
    <property type="molecule type" value="Genomic_DNA"/>
</dbReference>
<evidence type="ECO:0000256" key="6">
    <source>
        <dbReference type="ARBA" id="ARBA00023002"/>
    </source>
</evidence>
<dbReference type="PRINTS" id="PR00420">
    <property type="entry name" value="RNGMNOXGNASE"/>
</dbReference>
<dbReference type="InterPro" id="IPR010971">
    <property type="entry name" value="UbiH/COQ6"/>
</dbReference>
<keyword evidence="10" id="KW-1185">Reference proteome</keyword>
<dbReference type="Pfam" id="PF01494">
    <property type="entry name" value="FAD_binding_3"/>
    <property type="match status" value="1"/>
</dbReference>
<evidence type="ECO:0000256" key="7">
    <source>
        <dbReference type="ARBA" id="ARBA00023033"/>
    </source>
</evidence>
<dbReference type="Proteomes" id="UP000007464">
    <property type="component" value="Chromosome"/>
</dbReference>
<dbReference type="InterPro" id="IPR051205">
    <property type="entry name" value="UbiH/COQ6_monooxygenase"/>
</dbReference>
<comment type="similarity">
    <text evidence="3">Belongs to the UbiH/COQ6 family.</text>
</comment>
<dbReference type="OrthoDB" id="9769565at2"/>
<comment type="cofactor">
    <cofactor evidence="1">
        <name>FAD</name>
        <dbReference type="ChEBI" id="CHEBI:57692"/>
    </cofactor>
</comment>
<evidence type="ECO:0000313" key="9">
    <source>
        <dbReference type="EMBL" id="ADV33718.1"/>
    </source>
</evidence>
<accession>E8Q6X1</accession>
<evidence type="ECO:0000259" key="8">
    <source>
        <dbReference type="Pfam" id="PF01494"/>
    </source>
</evidence>
<dbReference type="InterPro" id="IPR018168">
    <property type="entry name" value="Ubi_Hdrlase_CS"/>
</dbReference>
<dbReference type="PANTHER" id="PTHR43876">
    <property type="entry name" value="UBIQUINONE BIOSYNTHESIS MONOOXYGENASE COQ6, MITOCHONDRIAL"/>
    <property type="match status" value="1"/>
</dbReference>
<dbReference type="GO" id="GO:0071949">
    <property type="term" value="F:FAD binding"/>
    <property type="evidence" value="ECO:0007669"/>
    <property type="project" value="InterPro"/>
</dbReference>
<evidence type="ECO:0000256" key="3">
    <source>
        <dbReference type="ARBA" id="ARBA00005349"/>
    </source>
</evidence>
<keyword evidence="7" id="KW-0503">Monooxygenase</keyword>
<dbReference type="GO" id="GO:0008682">
    <property type="term" value="F:3-demethoxyubiquinol 3-hydroxylase activity"/>
    <property type="evidence" value="ECO:0007669"/>
    <property type="project" value="TreeGrafter"/>
</dbReference>
<gene>
    <name evidence="9" type="primary">ubiF</name>
    <name evidence="9" type="ordered locus">BVAF_321</name>
</gene>
<feature type="domain" description="FAD-binding" evidence="8">
    <location>
        <begin position="6"/>
        <end position="321"/>
    </location>
</feature>
<evidence type="ECO:0000256" key="5">
    <source>
        <dbReference type="ARBA" id="ARBA00022827"/>
    </source>
</evidence>
<dbReference type="PANTHER" id="PTHR43876:SF10">
    <property type="entry name" value="3-DEMETHOXYUBIQUINOL 3-HYDROXYLASE"/>
    <property type="match status" value="1"/>
</dbReference>
<dbReference type="AlphaFoldDB" id="E8Q6X1"/>
<evidence type="ECO:0000256" key="4">
    <source>
        <dbReference type="ARBA" id="ARBA00022630"/>
    </source>
</evidence>
<dbReference type="GO" id="GO:0006744">
    <property type="term" value="P:ubiquinone biosynthetic process"/>
    <property type="evidence" value="ECO:0007669"/>
    <property type="project" value="UniProtKB-UniPathway"/>
</dbReference>
<protein>
    <submittedName>
        <fullName evidence="9">2-octaprenyl-3-methyl-6-methoxy-1,4-benzoquinol hydroxylase</fullName>
    </submittedName>
</protein>
<sequence length="398" mass="45698">MNKLFYDVLICGAGIIGSALALRLAQSGLLIAIVDHNNLILKKNKNTIPDSRVSAINYASVNFFKKINIWKDIPSEFLASYHYLKVWECPISVVTFNSNSIGLSEMGFTIENNRLKSILWKAMINSLRITLYCPSILVDFQYNGTYWQCTLNNNIIVNSWLLIGADGTYSKIRERLGIGVTGHIYNQYCMLLTIKTEYSKQGTIWQIFTPRGPIGFLPLYDRWGSLMWFDTGKYIRRLQCLPKLILEKKIKTNFYKQLGECSLHNILIIPLLTQQPHYCVFSGGVLIGDSAHTIHPLAGQGINLGIRDVMQLSKLLIDIGNFKKDVLILQEILQSYQNKRKFDVSLMQNSINWLHTIFHNNFLPLKITRNLTFMMIERLPYIKRQILRYAVGVSSFIK</sequence>
<dbReference type="STRING" id="859654.BVAF_321"/>
<dbReference type="KEGG" id="bva:BVAF_321"/>
<evidence type="ECO:0000256" key="2">
    <source>
        <dbReference type="ARBA" id="ARBA00004749"/>
    </source>
</evidence>
<dbReference type="NCBIfam" id="TIGR01988">
    <property type="entry name" value="Ubi-OHases"/>
    <property type="match status" value="1"/>
</dbReference>
<dbReference type="InterPro" id="IPR002938">
    <property type="entry name" value="FAD-bd"/>
</dbReference>
<dbReference type="InterPro" id="IPR036188">
    <property type="entry name" value="FAD/NAD-bd_sf"/>
</dbReference>
<dbReference type="PROSITE" id="PS01304">
    <property type="entry name" value="UBIH"/>
    <property type="match status" value="1"/>
</dbReference>
<keyword evidence="4" id="KW-0285">Flavoprotein</keyword>
<dbReference type="UniPathway" id="UPA00232"/>
<name>E8Q6X1_BLOVB</name>
<dbReference type="SUPFAM" id="SSF51905">
    <property type="entry name" value="FAD/NAD(P)-binding domain"/>
    <property type="match status" value="1"/>
</dbReference>
<comment type="pathway">
    <text evidence="2">Cofactor biosynthesis; ubiquinone biosynthesis.</text>
</comment>
<dbReference type="RefSeq" id="WP_013516643.1">
    <property type="nucleotide sequence ID" value="NC_014909.2"/>
</dbReference>
<reference evidence="9 10" key="1">
    <citation type="journal article" date="2010" name="BMC Genomics">
        <title>Unprecedented loss of ammonia assimilation capability in a urease-encoding bacterial mutualist.</title>
        <authorList>
            <person name="Williams L.E."/>
            <person name="Wernegreen J.J."/>
        </authorList>
    </citation>
    <scope>NUCLEOTIDE SEQUENCE [LARGE SCALE GENOMIC DNA]</scope>
    <source>
        <strain evidence="9 10">BVAF</strain>
    </source>
</reference>
<evidence type="ECO:0000256" key="1">
    <source>
        <dbReference type="ARBA" id="ARBA00001974"/>
    </source>
</evidence>
<organism evidence="9 10">
    <name type="scientific">Blochmanniella vafra (strain BVAF)</name>
    <dbReference type="NCBI Taxonomy" id="859654"/>
    <lineage>
        <taxon>Bacteria</taxon>
        <taxon>Pseudomonadati</taxon>
        <taxon>Pseudomonadota</taxon>
        <taxon>Gammaproteobacteria</taxon>
        <taxon>Enterobacterales</taxon>
        <taxon>Enterobacteriaceae</taxon>
        <taxon>ant endosymbionts</taxon>
        <taxon>Candidatus Blochmanniella</taxon>
    </lineage>
</organism>